<dbReference type="AlphaFoldDB" id="A0A9W7CSJ7"/>
<organism evidence="1 2">
    <name type="scientific">Phytophthora fragariaefolia</name>
    <dbReference type="NCBI Taxonomy" id="1490495"/>
    <lineage>
        <taxon>Eukaryota</taxon>
        <taxon>Sar</taxon>
        <taxon>Stramenopiles</taxon>
        <taxon>Oomycota</taxon>
        <taxon>Peronosporomycetes</taxon>
        <taxon>Peronosporales</taxon>
        <taxon>Peronosporaceae</taxon>
        <taxon>Phytophthora</taxon>
    </lineage>
</organism>
<name>A0A9W7CSJ7_9STRA</name>
<gene>
    <name evidence="1" type="ORF">Pfra01_001206000</name>
</gene>
<dbReference type="Proteomes" id="UP001165121">
    <property type="component" value="Unassembled WGS sequence"/>
</dbReference>
<reference evidence="1" key="1">
    <citation type="submission" date="2023-04" db="EMBL/GenBank/DDBJ databases">
        <title>Phytophthora fragariaefolia NBRC 109709.</title>
        <authorList>
            <person name="Ichikawa N."/>
            <person name="Sato H."/>
            <person name="Tonouchi N."/>
        </authorList>
    </citation>
    <scope>NUCLEOTIDE SEQUENCE</scope>
    <source>
        <strain evidence="1">NBRC 109709</strain>
    </source>
</reference>
<comment type="caution">
    <text evidence="1">The sequence shown here is derived from an EMBL/GenBank/DDBJ whole genome shotgun (WGS) entry which is preliminary data.</text>
</comment>
<evidence type="ECO:0000313" key="1">
    <source>
        <dbReference type="EMBL" id="GMF39930.1"/>
    </source>
</evidence>
<dbReference type="EMBL" id="BSXT01001201">
    <property type="protein sequence ID" value="GMF39930.1"/>
    <property type="molecule type" value="Genomic_DNA"/>
</dbReference>
<protein>
    <submittedName>
        <fullName evidence="1">Unnamed protein product</fullName>
    </submittedName>
</protein>
<accession>A0A9W7CSJ7</accession>
<evidence type="ECO:0000313" key="2">
    <source>
        <dbReference type="Proteomes" id="UP001165121"/>
    </source>
</evidence>
<keyword evidence="2" id="KW-1185">Reference proteome</keyword>
<proteinExistence type="predicted"/>
<sequence>MRNLVHCMIDGLGDDASKIGGVGNKNSAAEAATLRRFAAELIYWDGELKLVVLVVQLIKMTRDAGTDSLLGTVPLFTPILPPMIHSVSHESLVQ</sequence>